<gene>
    <name evidence="8" type="ORF">BA171_07715</name>
</gene>
<dbReference type="NCBIfam" id="TIGR01404">
    <property type="entry name" value="FlhB_rel_III"/>
    <property type="match status" value="1"/>
</dbReference>
<evidence type="ECO:0000256" key="2">
    <source>
        <dbReference type="ARBA" id="ARBA00010690"/>
    </source>
</evidence>
<evidence type="ECO:0000256" key="4">
    <source>
        <dbReference type="ARBA" id="ARBA00022692"/>
    </source>
</evidence>
<comment type="similarity">
    <text evidence="2">Belongs to the type III secretion exporter family.</text>
</comment>
<reference evidence="9" key="1">
    <citation type="submission" date="2016-06" db="EMBL/GenBank/DDBJ databases">
        <authorList>
            <person name="Chen W."/>
            <person name="Hasegawa D.K."/>
        </authorList>
    </citation>
    <scope>NUCLEOTIDE SEQUENCE [LARGE SCALE GENOMIC DNA]</scope>
    <source>
        <strain evidence="9">MEAM1</strain>
    </source>
</reference>
<evidence type="ECO:0000313" key="8">
    <source>
        <dbReference type="EMBL" id="ASX26877.1"/>
    </source>
</evidence>
<dbReference type="InterPro" id="IPR029025">
    <property type="entry name" value="T3SS_substrate_exporter_C"/>
</dbReference>
<keyword evidence="6" id="KW-0843">Virulence</keyword>
<dbReference type="AlphaFoldDB" id="A0A249E139"/>
<keyword evidence="7" id="KW-0472">Membrane</keyword>
<dbReference type="GO" id="GO:0009306">
    <property type="term" value="P:protein secretion"/>
    <property type="evidence" value="ECO:0007669"/>
    <property type="project" value="InterPro"/>
</dbReference>
<evidence type="ECO:0000313" key="9">
    <source>
        <dbReference type="Proteomes" id="UP000216438"/>
    </source>
</evidence>
<evidence type="ECO:0000256" key="7">
    <source>
        <dbReference type="ARBA" id="ARBA00023136"/>
    </source>
</evidence>
<dbReference type="InterPro" id="IPR006135">
    <property type="entry name" value="T3SS_substrate_exporter"/>
</dbReference>
<dbReference type="GO" id="GO:0005886">
    <property type="term" value="C:plasma membrane"/>
    <property type="evidence" value="ECO:0007669"/>
    <property type="project" value="UniProtKB-SubCell"/>
</dbReference>
<evidence type="ECO:0000256" key="5">
    <source>
        <dbReference type="ARBA" id="ARBA00022989"/>
    </source>
</evidence>
<comment type="subcellular location">
    <subcellularLocation>
        <location evidence="1">Cell membrane</location>
        <topology evidence="1">Multi-pass membrane protein</topology>
    </subcellularLocation>
</comment>
<dbReference type="PRINTS" id="PR00950">
    <property type="entry name" value="TYPE3IMSPROT"/>
</dbReference>
<evidence type="ECO:0000256" key="1">
    <source>
        <dbReference type="ARBA" id="ARBA00004651"/>
    </source>
</evidence>
<keyword evidence="3" id="KW-1003">Cell membrane</keyword>
<name>A0A249E139_9ENTR</name>
<dbReference type="Gene3D" id="6.10.250.2080">
    <property type="match status" value="1"/>
</dbReference>
<accession>A0A249E139</accession>
<protein>
    <submittedName>
        <fullName evidence="8">EscU/YscU/HrcU family type III secretion system export apparatus switch protein</fullName>
    </submittedName>
</protein>
<dbReference type="NCBIfam" id="NF006017">
    <property type="entry name" value="PRK08156.1"/>
    <property type="match status" value="1"/>
</dbReference>
<dbReference type="InterPro" id="IPR006307">
    <property type="entry name" value="BsaZ-like"/>
</dbReference>
<dbReference type="PANTHER" id="PTHR30531:SF14">
    <property type="entry name" value="SURFACE PRESENTATION OF ANTIGENS PROTEIN SPAS"/>
    <property type="match status" value="1"/>
</dbReference>
<evidence type="ECO:0000256" key="3">
    <source>
        <dbReference type="ARBA" id="ARBA00022475"/>
    </source>
</evidence>
<keyword evidence="5" id="KW-1133">Transmembrane helix</keyword>
<dbReference type="SUPFAM" id="SSF160544">
    <property type="entry name" value="EscU C-terminal domain-like"/>
    <property type="match status" value="1"/>
</dbReference>
<dbReference type="PANTHER" id="PTHR30531">
    <property type="entry name" value="FLAGELLAR BIOSYNTHETIC PROTEIN FLHB"/>
    <property type="match status" value="1"/>
</dbReference>
<dbReference type="RefSeq" id="WP_046493912.1">
    <property type="nucleotide sequence ID" value="NZ_CP016303.1"/>
</dbReference>
<dbReference type="Gene3D" id="3.40.1690.10">
    <property type="entry name" value="secretion proteins EscU"/>
    <property type="match status" value="1"/>
</dbReference>
<dbReference type="EMBL" id="CP016303">
    <property type="protein sequence ID" value="ASX26877.1"/>
    <property type="molecule type" value="Genomic_DNA"/>
</dbReference>
<keyword evidence="4" id="KW-0812">Transmembrane</keyword>
<reference evidence="8 9" key="2">
    <citation type="submission" date="2017-09" db="EMBL/GenBank/DDBJ databases">
        <title>The genome of whitefly Bemisia tabaci, a global crop pest, provides novel insights into virus transmission, host adaptation and insecticide resistance.</title>
        <authorList>
            <person name="Kaur N."/>
            <person name="Kliot A."/>
            <person name="Pinheiro P.V."/>
            <person name="Luan J."/>
            <person name="Zheng Y."/>
            <person name="Liu W."/>
            <person name="Sun H."/>
            <person name="Yang X."/>
            <person name="Xu Y."/>
            <person name="Luo Y."/>
            <person name="Kruse A."/>
            <person name="Fisher T.W."/>
            <person name="Nelson D.R."/>
            <person name="Elimelech M."/>
            <person name="MacCoss M."/>
            <person name="Johnson R."/>
            <person name="Cohen E."/>
            <person name="Hunter W.B."/>
            <person name="Brown J.K."/>
            <person name="Jander G."/>
            <person name="Cilia M."/>
            <person name="Douglas A.E."/>
            <person name="Ghanim M."/>
            <person name="Simmons A.M."/>
            <person name="Wintermantel W.M."/>
            <person name="Ling K.-S."/>
            <person name="Fei Z."/>
        </authorList>
    </citation>
    <scope>NUCLEOTIDE SEQUENCE [LARGE SCALE GENOMIC DNA]</scope>
    <source>
        <strain evidence="8 9">MEAM1</strain>
    </source>
</reference>
<dbReference type="Pfam" id="PF01312">
    <property type="entry name" value="Bac_export_2"/>
    <property type="match status" value="1"/>
</dbReference>
<sequence length="349" mass="39763">MSSNKTEKPTQKKLKDSAKKGQSFKTKDFIIACLMLAGVQYLISFASFSELMFLYKEIISFNFEYDIHRYTISALSIGFKIFLPILLICIFFSALPSLLQTGFLLATKAIKLNLGALNPTKGFKKIFSLRTAKDAVKSVLYLGTFFVAVLVVCNTKKGVLFQQLHGSSPYEMAMVWGQLLQSILWTCLGCIVIILILDALAEYFLHIKDLKMDKQEVKREMKEQDGNPEIKGRRRELHMEILSEQIKSDIKNSQCIIANPTHIAVGIYVNPDTVMMPFISVLETNQKALAVRAYAKKVGVPVIQNISLARAIYKNNNRYSFVRMDELDELLKLLFWLYDVESEGYYKLL</sequence>
<organism evidence="8 9">
    <name type="scientific">Candidatus Hamiltonella defensa</name>
    <name type="common">Bemisia tabaci</name>
    <dbReference type="NCBI Taxonomy" id="672795"/>
    <lineage>
        <taxon>Bacteria</taxon>
        <taxon>Pseudomonadati</taxon>
        <taxon>Pseudomonadota</taxon>
        <taxon>Gammaproteobacteria</taxon>
        <taxon>Enterobacterales</taxon>
        <taxon>Enterobacteriaceae</taxon>
        <taxon>aphid secondary symbionts</taxon>
        <taxon>Candidatus Williamhamiltonella</taxon>
    </lineage>
</organism>
<dbReference type="OrthoDB" id="9807950at2"/>
<evidence type="ECO:0000256" key="6">
    <source>
        <dbReference type="ARBA" id="ARBA00023026"/>
    </source>
</evidence>
<proteinExistence type="inferred from homology"/>
<dbReference type="Proteomes" id="UP000216438">
    <property type="component" value="Chromosome"/>
</dbReference>